<sequence length="145" mass="15928">MSNIVESITVNVPASDAYGQWSKFDELPKFMSGVSRVDLGPNGLTHWVIDIGGVTREFDAKVLTAETDRRVAWTSVEGPRHSGSVEFAPINESSTRVTAQLDVDPEGFVESAADKLGVLNLRLKKDLASFKNYMEDPANPHGERH</sequence>
<dbReference type="OrthoDB" id="3695445at2"/>
<feature type="domain" description="Coenzyme Q-binding protein COQ10 START" evidence="1">
    <location>
        <begin position="10"/>
        <end position="123"/>
    </location>
</feature>
<dbReference type="InterPro" id="IPR023393">
    <property type="entry name" value="START-like_dom_sf"/>
</dbReference>
<name>D3Q8A3_STANL</name>
<dbReference type="InterPro" id="IPR047137">
    <property type="entry name" value="ORF3"/>
</dbReference>
<evidence type="ECO:0000259" key="1">
    <source>
        <dbReference type="Pfam" id="PF03364"/>
    </source>
</evidence>
<dbReference type="eggNOG" id="COG5637">
    <property type="taxonomic scope" value="Bacteria"/>
</dbReference>
<dbReference type="EMBL" id="CP001778">
    <property type="protein sequence ID" value="ADD42477.1"/>
    <property type="molecule type" value="Genomic_DNA"/>
</dbReference>
<dbReference type="KEGG" id="sna:Snas_2801"/>
<dbReference type="Proteomes" id="UP000000844">
    <property type="component" value="Chromosome"/>
</dbReference>
<evidence type="ECO:0000313" key="3">
    <source>
        <dbReference type="Proteomes" id="UP000000844"/>
    </source>
</evidence>
<organism evidence="2 3">
    <name type="scientific">Stackebrandtia nassauensis (strain DSM 44728 / CIP 108903 / NRRL B-16338 / NBRC 102104 / LLR-40K-21)</name>
    <dbReference type="NCBI Taxonomy" id="446470"/>
    <lineage>
        <taxon>Bacteria</taxon>
        <taxon>Bacillati</taxon>
        <taxon>Actinomycetota</taxon>
        <taxon>Actinomycetes</taxon>
        <taxon>Glycomycetales</taxon>
        <taxon>Glycomycetaceae</taxon>
        <taxon>Stackebrandtia</taxon>
    </lineage>
</organism>
<gene>
    <name evidence="2" type="ordered locus">Snas_2801</name>
</gene>
<dbReference type="HOGENOM" id="CLU_079860_3_1_11"/>
<accession>D3Q8A3</accession>
<keyword evidence="3" id="KW-1185">Reference proteome</keyword>
<dbReference type="CDD" id="cd07817">
    <property type="entry name" value="SRPBCC_8"/>
    <property type="match status" value="1"/>
</dbReference>
<evidence type="ECO:0000313" key="2">
    <source>
        <dbReference type="EMBL" id="ADD42477.1"/>
    </source>
</evidence>
<dbReference type="SUPFAM" id="SSF55961">
    <property type="entry name" value="Bet v1-like"/>
    <property type="match status" value="1"/>
</dbReference>
<dbReference type="Pfam" id="PF03364">
    <property type="entry name" value="Polyketide_cyc"/>
    <property type="match status" value="1"/>
</dbReference>
<dbReference type="PANTHER" id="PTHR33824">
    <property type="entry name" value="POLYKETIDE CYCLASE/DEHYDRASE AND LIPID TRANSPORT SUPERFAMILY PROTEIN"/>
    <property type="match status" value="1"/>
</dbReference>
<dbReference type="PANTHER" id="PTHR33824:SF7">
    <property type="entry name" value="POLYKETIDE CYCLASE_DEHYDRASE AND LIPID TRANSPORT SUPERFAMILY PROTEIN"/>
    <property type="match status" value="1"/>
</dbReference>
<dbReference type="STRING" id="446470.Snas_2801"/>
<protein>
    <submittedName>
        <fullName evidence="2">Cyclase/dehydrase</fullName>
    </submittedName>
</protein>
<dbReference type="RefSeq" id="WP_013018048.1">
    <property type="nucleotide sequence ID" value="NC_013947.1"/>
</dbReference>
<proteinExistence type="predicted"/>
<dbReference type="Gene3D" id="3.30.530.20">
    <property type="match status" value="1"/>
</dbReference>
<reference evidence="2 3" key="1">
    <citation type="journal article" date="2009" name="Stand. Genomic Sci.">
        <title>Complete genome sequence of Stackebrandtia nassauensis type strain (LLR-40K-21).</title>
        <authorList>
            <person name="Munk C."/>
            <person name="Lapidus A."/>
            <person name="Copeland A."/>
            <person name="Jando M."/>
            <person name="Mayilraj S."/>
            <person name="Glavina Del Rio T."/>
            <person name="Nolan M."/>
            <person name="Chen F."/>
            <person name="Lucas S."/>
            <person name="Tice H."/>
            <person name="Cheng J.F."/>
            <person name="Han C."/>
            <person name="Detter J.C."/>
            <person name="Bruce D."/>
            <person name="Goodwin L."/>
            <person name="Chain P."/>
            <person name="Pitluck S."/>
            <person name="Goker M."/>
            <person name="Ovchinikova G."/>
            <person name="Pati A."/>
            <person name="Ivanova N."/>
            <person name="Mavromatis K."/>
            <person name="Chen A."/>
            <person name="Palaniappan K."/>
            <person name="Land M."/>
            <person name="Hauser L."/>
            <person name="Chang Y.J."/>
            <person name="Jeffries C.D."/>
            <person name="Bristow J."/>
            <person name="Eisen J.A."/>
            <person name="Markowitz V."/>
            <person name="Hugenholtz P."/>
            <person name="Kyrpides N.C."/>
            <person name="Klenk H.P."/>
        </authorList>
    </citation>
    <scope>NUCLEOTIDE SEQUENCE [LARGE SCALE GENOMIC DNA]</scope>
    <source>
        <strain evidence="3">DSM 44728 / CIP 108903 / NRRL B-16338 / NBRC 102104 / LLR-40K-21</strain>
    </source>
</reference>
<dbReference type="AlphaFoldDB" id="D3Q8A3"/>
<dbReference type="InterPro" id="IPR005031">
    <property type="entry name" value="COQ10_START"/>
</dbReference>